<proteinExistence type="predicted"/>
<sequence>MGPGARHDTIDDQFGGHNWRKITSSGDLLHKRLERVMTQVAWQLVIHVAFTESLPMEKNWAQEWTKQVDMWERNNDVVTPAACLSV</sequence>
<gene>
    <name evidence="1" type="ORF">ARMOST_20338</name>
</gene>
<dbReference type="Proteomes" id="UP000219338">
    <property type="component" value="Unassembled WGS sequence"/>
</dbReference>
<reference evidence="2" key="1">
    <citation type="journal article" date="2017" name="Nat. Ecol. Evol.">
        <title>Genome expansion and lineage-specific genetic innovations in the forest pathogenic fungi Armillaria.</title>
        <authorList>
            <person name="Sipos G."/>
            <person name="Prasanna A.N."/>
            <person name="Walter M.C."/>
            <person name="O'Connor E."/>
            <person name="Balint B."/>
            <person name="Krizsan K."/>
            <person name="Kiss B."/>
            <person name="Hess J."/>
            <person name="Varga T."/>
            <person name="Slot J."/>
            <person name="Riley R."/>
            <person name="Boka B."/>
            <person name="Rigling D."/>
            <person name="Barry K."/>
            <person name="Lee J."/>
            <person name="Mihaltcheva S."/>
            <person name="LaButti K."/>
            <person name="Lipzen A."/>
            <person name="Waldron R."/>
            <person name="Moloney N.M."/>
            <person name="Sperisen C."/>
            <person name="Kredics L."/>
            <person name="Vagvoelgyi C."/>
            <person name="Patrignani A."/>
            <person name="Fitzpatrick D."/>
            <person name="Nagy I."/>
            <person name="Doyle S."/>
            <person name="Anderson J.B."/>
            <person name="Grigoriev I.V."/>
            <person name="Gueldener U."/>
            <person name="Muensterkoetter M."/>
            <person name="Nagy L.G."/>
        </authorList>
    </citation>
    <scope>NUCLEOTIDE SEQUENCE [LARGE SCALE GENOMIC DNA]</scope>
    <source>
        <strain evidence="2">C18/9</strain>
    </source>
</reference>
<organism evidence="1 2">
    <name type="scientific">Armillaria ostoyae</name>
    <name type="common">Armillaria root rot fungus</name>
    <dbReference type="NCBI Taxonomy" id="47428"/>
    <lineage>
        <taxon>Eukaryota</taxon>
        <taxon>Fungi</taxon>
        <taxon>Dikarya</taxon>
        <taxon>Basidiomycota</taxon>
        <taxon>Agaricomycotina</taxon>
        <taxon>Agaricomycetes</taxon>
        <taxon>Agaricomycetidae</taxon>
        <taxon>Agaricales</taxon>
        <taxon>Marasmiineae</taxon>
        <taxon>Physalacriaceae</taxon>
        <taxon>Armillaria</taxon>
    </lineage>
</organism>
<evidence type="ECO:0000313" key="2">
    <source>
        <dbReference type="Proteomes" id="UP000219338"/>
    </source>
</evidence>
<dbReference type="STRING" id="47428.A0A284S736"/>
<dbReference type="OrthoDB" id="3257768at2759"/>
<keyword evidence="2" id="KW-1185">Reference proteome</keyword>
<name>A0A284S736_ARMOS</name>
<evidence type="ECO:0000313" key="1">
    <source>
        <dbReference type="EMBL" id="SJL16809.1"/>
    </source>
</evidence>
<protein>
    <submittedName>
        <fullName evidence="1">Uncharacterized protein</fullName>
    </submittedName>
</protein>
<accession>A0A284S736</accession>
<dbReference type="EMBL" id="FUEG01000038">
    <property type="protein sequence ID" value="SJL16809.1"/>
    <property type="molecule type" value="Genomic_DNA"/>
</dbReference>
<dbReference type="AlphaFoldDB" id="A0A284S736"/>